<reference evidence="1" key="1">
    <citation type="submission" date="2022-04" db="EMBL/GenBank/DDBJ databases">
        <title>Carnegiea gigantea Genome sequencing and assembly v2.</title>
        <authorList>
            <person name="Copetti D."/>
            <person name="Sanderson M.J."/>
            <person name="Burquez A."/>
            <person name="Wojciechowski M.F."/>
        </authorList>
    </citation>
    <scope>NUCLEOTIDE SEQUENCE</scope>
    <source>
        <strain evidence="1">SGP5-SGP5p</strain>
        <tissue evidence="1">Aerial part</tissue>
    </source>
</reference>
<accession>A0A9Q1KSN2</accession>
<proteinExistence type="predicted"/>
<keyword evidence="2" id="KW-1185">Reference proteome</keyword>
<evidence type="ECO:0000313" key="1">
    <source>
        <dbReference type="EMBL" id="KAJ8447932.1"/>
    </source>
</evidence>
<evidence type="ECO:0000313" key="2">
    <source>
        <dbReference type="Proteomes" id="UP001153076"/>
    </source>
</evidence>
<sequence>MDDTLGNERAPLQDDQECDYGPYYRCSSSLQNLNVIPSTTITSILVKNVGIKSTPNVAKKKDILLMMNFIHPYLGFLQQEEIGGLMEWTKRVLVRFEEPLQQAGICGAIGVSQFPYHFETNVWRTFYELWSPLTNALHHGAGEVVYPFLELHTMNSYLQMAYHNKYPTTVVKLLRIHAELCKFHKVGHIYYDLWLGHFYRECLVHFAYGEQTDSERGKVEPKKRSPFRISR</sequence>
<protein>
    <submittedName>
        <fullName evidence="1">Uncharacterized protein</fullName>
    </submittedName>
</protein>
<name>A0A9Q1KSN2_9CARY</name>
<dbReference type="Proteomes" id="UP001153076">
    <property type="component" value="Unassembled WGS sequence"/>
</dbReference>
<gene>
    <name evidence="1" type="ORF">Cgig2_012067</name>
</gene>
<organism evidence="1 2">
    <name type="scientific">Carnegiea gigantea</name>
    <dbReference type="NCBI Taxonomy" id="171969"/>
    <lineage>
        <taxon>Eukaryota</taxon>
        <taxon>Viridiplantae</taxon>
        <taxon>Streptophyta</taxon>
        <taxon>Embryophyta</taxon>
        <taxon>Tracheophyta</taxon>
        <taxon>Spermatophyta</taxon>
        <taxon>Magnoliopsida</taxon>
        <taxon>eudicotyledons</taxon>
        <taxon>Gunneridae</taxon>
        <taxon>Pentapetalae</taxon>
        <taxon>Caryophyllales</taxon>
        <taxon>Cactineae</taxon>
        <taxon>Cactaceae</taxon>
        <taxon>Cactoideae</taxon>
        <taxon>Echinocereeae</taxon>
        <taxon>Carnegiea</taxon>
    </lineage>
</organism>
<comment type="caution">
    <text evidence="1">The sequence shown here is derived from an EMBL/GenBank/DDBJ whole genome shotgun (WGS) entry which is preliminary data.</text>
</comment>
<dbReference type="EMBL" id="JAKOGI010000034">
    <property type="protein sequence ID" value="KAJ8447932.1"/>
    <property type="molecule type" value="Genomic_DNA"/>
</dbReference>
<dbReference type="AlphaFoldDB" id="A0A9Q1KSN2"/>